<dbReference type="GO" id="GO:0003677">
    <property type="term" value="F:DNA binding"/>
    <property type="evidence" value="ECO:0007669"/>
    <property type="project" value="UniProtKB-KW"/>
</dbReference>
<dbReference type="CDD" id="cd07377">
    <property type="entry name" value="WHTH_GntR"/>
    <property type="match status" value="1"/>
</dbReference>
<dbReference type="InterPro" id="IPR036388">
    <property type="entry name" value="WH-like_DNA-bd_sf"/>
</dbReference>
<dbReference type="SUPFAM" id="SSF46785">
    <property type="entry name" value="Winged helix' DNA-binding domain"/>
    <property type="match status" value="1"/>
</dbReference>
<keyword evidence="6" id="KW-1185">Reference proteome</keyword>
<dbReference type="PANTHER" id="PTHR44846:SF17">
    <property type="entry name" value="GNTR-FAMILY TRANSCRIPTIONAL REGULATOR"/>
    <property type="match status" value="1"/>
</dbReference>
<dbReference type="EMBL" id="JAAATY010000002">
    <property type="protein sequence ID" value="NRN63859.1"/>
    <property type="molecule type" value="Genomic_DNA"/>
</dbReference>
<evidence type="ECO:0000256" key="2">
    <source>
        <dbReference type="ARBA" id="ARBA00023125"/>
    </source>
</evidence>
<keyword evidence="3" id="KW-0804">Transcription</keyword>
<comment type="caution">
    <text evidence="5">The sequence shown here is derived from an EMBL/GenBank/DDBJ whole genome shotgun (WGS) entry which is preliminary data.</text>
</comment>
<dbReference type="RefSeq" id="WP_173125080.1">
    <property type="nucleotide sequence ID" value="NZ_CBCSGW010000043.1"/>
</dbReference>
<dbReference type="Gene3D" id="1.10.10.10">
    <property type="entry name" value="Winged helix-like DNA-binding domain superfamily/Winged helix DNA-binding domain"/>
    <property type="match status" value="1"/>
</dbReference>
<sequence>MALDPDDPRPPYVQVANALRAAILTKVFQAGDKLPSRTELAKRYEVAPMTVQNALRELRDEGLIVSRQGSGVFVRERTERPVGLRPHIERAFSAEHVRIDFAGFSGETLHGVISEPIDKIRIGRLTPQTIAVRMLVPDPSVPWSLPVTVEGLKDSPAFRERATEIMRRHTLAIVDAVTELASLGLVEKATAEIRVHPAAPLFKLYLINNEEAFFGYYPVREHVLSLGGEPQAIYDLMGKDAILFHHSISDDDTSTGSQYVEQSRMWFDSMWTTVAREYVR</sequence>
<evidence type="ECO:0000313" key="5">
    <source>
        <dbReference type="EMBL" id="NRN63859.1"/>
    </source>
</evidence>
<dbReference type="PROSITE" id="PS50949">
    <property type="entry name" value="HTH_GNTR"/>
    <property type="match status" value="1"/>
</dbReference>
<organism evidence="5 6">
    <name type="scientific">Kibdelosporangium persicum</name>
    <dbReference type="NCBI Taxonomy" id="2698649"/>
    <lineage>
        <taxon>Bacteria</taxon>
        <taxon>Bacillati</taxon>
        <taxon>Actinomycetota</taxon>
        <taxon>Actinomycetes</taxon>
        <taxon>Pseudonocardiales</taxon>
        <taxon>Pseudonocardiaceae</taxon>
        <taxon>Kibdelosporangium</taxon>
    </lineage>
</organism>
<keyword evidence="2 5" id="KW-0238">DNA-binding</keyword>
<dbReference type="InterPro" id="IPR050679">
    <property type="entry name" value="Bact_HTH_transcr_reg"/>
</dbReference>
<dbReference type="Pfam" id="PF00392">
    <property type="entry name" value="GntR"/>
    <property type="match status" value="1"/>
</dbReference>
<protein>
    <submittedName>
        <fullName evidence="5">DNA-binding transcriptional repressor LldR</fullName>
    </submittedName>
</protein>
<evidence type="ECO:0000256" key="3">
    <source>
        <dbReference type="ARBA" id="ARBA00023163"/>
    </source>
</evidence>
<feature type="domain" description="HTH gntR-type" evidence="4">
    <location>
        <begin position="9"/>
        <end position="77"/>
    </location>
</feature>
<accession>A0ABX2EXW8</accession>
<dbReference type="PANTHER" id="PTHR44846">
    <property type="entry name" value="MANNOSYL-D-GLYCERATE TRANSPORT/METABOLISM SYSTEM REPRESSOR MNGR-RELATED"/>
    <property type="match status" value="1"/>
</dbReference>
<dbReference type="InterPro" id="IPR036390">
    <property type="entry name" value="WH_DNA-bd_sf"/>
</dbReference>
<evidence type="ECO:0000256" key="1">
    <source>
        <dbReference type="ARBA" id="ARBA00023015"/>
    </source>
</evidence>
<evidence type="ECO:0000313" key="6">
    <source>
        <dbReference type="Proteomes" id="UP000763557"/>
    </source>
</evidence>
<keyword evidence="1" id="KW-0805">Transcription regulation</keyword>
<gene>
    <name evidence="5" type="ORF">GC106_10600</name>
</gene>
<evidence type="ECO:0000259" key="4">
    <source>
        <dbReference type="PROSITE" id="PS50949"/>
    </source>
</evidence>
<proteinExistence type="predicted"/>
<dbReference type="SMART" id="SM00345">
    <property type="entry name" value="HTH_GNTR"/>
    <property type="match status" value="1"/>
</dbReference>
<name>A0ABX2EXW8_9PSEU</name>
<dbReference type="InterPro" id="IPR000524">
    <property type="entry name" value="Tscrpt_reg_HTH_GntR"/>
</dbReference>
<dbReference type="Proteomes" id="UP000763557">
    <property type="component" value="Unassembled WGS sequence"/>
</dbReference>
<reference evidence="5 6" key="1">
    <citation type="submission" date="2020-01" db="EMBL/GenBank/DDBJ databases">
        <title>Kibdelosporangium persica a novel Actinomycetes from a hot desert in Iran.</title>
        <authorList>
            <person name="Safaei N."/>
            <person name="Zaburannyi N."/>
            <person name="Mueller R."/>
            <person name="Wink J."/>
        </authorList>
    </citation>
    <scope>NUCLEOTIDE SEQUENCE [LARGE SCALE GENOMIC DNA]</scope>
    <source>
        <strain evidence="5 6">4NS15</strain>
    </source>
</reference>